<evidence type="ECO:0000313" key="2">
    <source>
        <dbReference type="EMBL" id="AIF83606.1"/>
    </source>
</evidence>
<dbReference type="eggNOG" id="arCOG02284">
    <property type="taxonomic scope" value="Archaea"/>
</dbReference>
<proteinExistence type="predicted"/>
<keyword evidence="3" id="KW-1185">Reference proteome</keyword>
<dbReference type="KEGG" id="nev:NTE_01543"/>
<protein>
    <submittedName>
        <fullName evidence="2">Secreted protein with C-terminal beta-propeller domain</fullName>
    </submittedName>
</protein>
<name>A0A075MPW3_9ARCH</name>
<evidence type="ECO:0000313" key="3">
    <source>
        <dbReference type="Proteomes" id="UP000028194"/>
    </source>
</evidence>
<dbReference type="HOGENOM" id="CLU_015706_0_0_2"/>
<reference evidence="2 3" key="1">
    <citation type="journal article" date="2014" name="PLoS ONE">
        <title>Genome Sequence of Candidatus Nitrososphaera evergladensis from Group I.1b Enriched from Everglades Soil Reveals Novel Genomic Features of the Ammonia-Oxidizing Archaea.</title>
        <authorList>
            <person name="Zhalnina K.V."/>
            <person name="Dias R."/>
            <person name="Leonard M.T."/>
            <person name="Dorr de Quadros P."/>
            <person name="Camargo F.A."/>
            <person name="Drew J.C."/>
            <person name="Farmerie W.G."/>
            <person name="Daroub S.H."/>
            <person name="Triplett E.W."/>
        </authorList>
    </citation>
    <scope>NUCLEOTIDE SEQUENCE [LARGE SCALE GENOMIC DNA]</scope>
    <source>
        <strain evidence="2 3">SR1</strain>
    </source>
</reference>
<dbReference type="EMBL" id="CP007174">
    <property type="protein sequence ID" value="AIF83606.1"/>
    <property type="molecule type" value="Genomic_DNA"/>
</dbReference>
<dbReference type="Pfam" id="PF09826">
    <property type="entry name" value="Beta_propel"/>
    <property type="match status" value="1"/>
</dbReference>
<dbReference type="RefSeq" id="WP_148700347.1">
    <property type="nucleotide sequence ID" value="NZ_CP007174.1"/>
</dbReference>
<dbReference type="GeneID" id="41597327"/>
<dbReference type="STRING" id="1459636.NTE_01543"/>
<accession>A0A075MPW3</accession>
<dbReference type="AlphaFoldDB" id="A0A075MPW3"/>
<dbReference type="Proteomes" id="UP000028194">
    <property type="component" value="Chromosome"/>
</dbReference>
<organism evidence="2 3">
    <name type="scientific">Candidatus Nitrososphaera evergladensis SR1</name>
    <dbReference type="NCBI Taxonomy" id="1459636"/>
    <lineage>
        <taxon>Archaea</taxon>
        <taxon>Nitrososphaerota</taxon>
        <taxon>Nitrososphaeria</taxon>
        <taxon>Nitrososphaerales</taxon>
        <taxon>Nitrososphaeraceae</taxon>
        <taxon>Nitrososphaera</taxon>
    </lineage>
</organism>
<feature type="compositionally biased region" description="Polar residues" evidence="1">
    <location>
        <begin position="122"/>
        <end position="140"/>
    </location>
</feature>
<feature type="region of interest" description="Disordered" evidence="1">
    <location>
        <begin position="110"/>
        <end position="140"/>
    </location>
</feature>
<sequence length="773" mass="84721">MARYSMYGMAGIGIAAAIGFVLILGSIGGNIAAKGPGSPAFMGGNGTTTGGGAPAVLTMASSQNIAKFSSLDELRAFLANVEAGRNAFSTALTGIPGSFEAYQVRLGVTDSDVRPTPPSTLEGGTTSAPSMSGKALTTNENSQNANVFSSTNNQVAGVDEPDFVKNDGKYAYVLSGDKLTISDVYPPENATIVSKIGLDIKGGQYLQEMILNNDTLVVFYTEYAQDYVIPQYEFAPQPISAPKTHALLLDVSDRANPKTVHDYVVSGSYDDARMIGDRVYLVTTSDLYSYRQPLVPKITESSRTVVAPDIYYFQNPEPYYNFNTVTSIDLANKDDDIIDSKTFMMNPSSTLYVSQDNIYIAYQKYLPYNYYEQSSRDRFFAAVVPLLPQDAQDKIKAVDSDVSIPASDKWDRIATILEDTYNGMGESEKKQLFEKIQKSLADYDSQAQKDATKTVIHRIAIGPNGEIDYKARGEVPGRLLNQFSMDESGNRFRVATTVEYYSPYAQGLYSNVYVLDKEDMQTVGKLEKIQPGETMYSTRFIGDRLYLVTFQRVDPFFVIDLSQDTPKVLGALKLPGYSTYLHPYDEDHVIGIGKDTKDNGYGGVVPTGVKLALFDVSDVANPKLAGEYTIPGQGTDSEVLFEHKALLFSKEKPNVLSIPVTKYDAENQYAPDGRYIPPKVWRGFYVFGTSPDSGIMLKGTVEHSSNVTDSYYYYGGAQVSRSFYIGNVLYTVSAGNLIKMNDINNNLADLGQLQIGSTGDVIKYPVPLDAQPK</sequence>
<dbReference type="InterPro" id="IPR019198">
    <property type="entry name" value="Beta_propeller_containing"/>
</dbReference>
<dbReference type="OrthoDB" id="28968at2157"/>
<evidence type="ECO:0000256" key="1">
    <source>
        <dbReference type="SAM" id="MobiDB-lite"/>
    </source>
</evidence>
<gene>
    <name evidence="2" type="ORF">NTE_01543</name>
</gene>